<dbReference type="Proteomes" id="UP001498238">
    <property type="component" value="Unassembled WGS sequence"/>
</dbReference>
<accession>A0ABP3C8N4</accession>
<dbReference type="RefSeq" id="WP_339392938.1">
    <property type="nucleotide sequence ID" value="NZ_BAAAAF010000007.1"/>
</dbReference>
<evidence type="ECO:0000313" key="2">
    <source>
        <dbReference type="EMBL" id="GAA0036104.1"/>
    </source>
</evidence>
<reference evidence="2 3" key="1">
    <citation type="submission" date="2024-01" db="EMBL/GenBank/DDBJ databases">
        <title>Characterization of antibiotic resistant novel bacterial strains and their environmental applications.</title>
        <authorList>
            <person name="Manzoor S."/>
            <person name="Abbas S."/>
            <person name="Arshad M."/>
            <person name="Ahmed I."/>
        </authorList>
    </citation>
    <scope>NUCLEOTIDE SEQUENCE [LARGE SCALE GENOMIC DNA]</scope>
    <source>
        <strain evidence="2 3">NCCP-602</strain>
    </source>
</reference>
<feature type="transmembrane region" description="Helical" evidence="1">
    <location>
        <begin position="197"/>
        <end position="217"/>
    </location>
</feature>
<proteinExistence type="predicted"/>
<dbReference type="Pfam" id="PF06197">
    <property type="entry name" value="DUF998"/>
    <property type="match status" value="1"/>
</dbReference>
<feature type="transmembrane region" description="Helical" evidence="1">
    <location>
        <begin position="88"/>
        <end position="110"/>
    </location>
</feature>
<keyword evidence="1" id="KW-1133">Transmembrane helix</keyword>
<sequence length="278" mass="27959">MPTVGSDPSKRASVRAASAATVRASVRAASAASVTAGVCWLAAGVAYLLAEAVTASAFPGYSYALNYISDLGIPDVEVLAGRPIDSPLHGVMTAGFVLHGVLFALGAIILGLSARWPLRRTFVALAVIHACGMGLIAFVPGGQASIAAGLGWVHLLGAGLALFGGQGAAVVAGIALLRGQGRAPARGGAQLPGHRSIRLGVVGIVLGVIGFLGIVMLEIDVRAVPGTILPDGVWERIGFYAVIAWDVVTGAALLKGAARSRGSAPTARRPDPRGIGAP</sequence>
<feature type="transmembrane region" description="Helical" evidence="1">
    <location>
        <begin position="122"/>
        <end position="140"/>
    </location>
</feature>
<keyword evidence="3" id="KW-1185">Reference proteome</keyword>
<feature type="transmembrane region" description="Helical" evidence="1">
    <location>
        <begin position="237"/>
        <end position="254"/>
    </location>
</feature>
<evidence type="ECO:0008006" key="4">
    <source>
        <dbReference type="Google" id="ProtNLM"/>
    </source>
</evidence>
<dbReference type="EMBL" id="BAAAAF010000007">
    <property type="protein sequence ID" value="GAA0036104.1"/>
    <property type="molecule type" value="Genomic_DNA"/>
</dbReference>
<protein>
    <recommendedName>
        <fullName evidence="4">DUF998 domain-containing protein</fullName>
    </recommendedName>
</protein>
<name>A0ABP3C8N4_9MICO</name>
<feature type="transmembrane region" description="Helical" evidence="1">
    <location>
        <begin position="28"/>
        <end position="50"/>
    </location>
</feature>
<keyword evidence="1" id="KW-0812">Transmembrane</keyword>
<comment type="caution">
    <text evidence="2">The sequence shown here is derived from an EMBL/GenBank/DDBJ whole genome shotgun (WGS) entry which is preliminary data.</text>
</comment>
<dbReference type="InterPro" id="IPR009339">
    <property type="entry name" value="DUF998"/>
</dbReference>
<gene>
    <name evidence="2" type="ORF">NCCP602_20650</name>
</gene>
<organism evidence="2 3">
    <name type="scientific">Brevibacterium metallidurans</name>
    <dbReference type="NCBI Taxonomy" id="1482676"/>
    <lineage>
        <taxon>Bacteria</taxon>
        <taxon>Bacillati</taxon>
        <taxon>Actinomycetota</taxon>
        <taxon>Actinomycetes</taxon>
        <taxon>Micrococcales</taxon>
        <taxon>Brevibacteriaceae</taxon>
        <taxon>Brevibacterium</taxon>
    </lineage>
</organism>
<evidence type="ECO:0000313" key="3">
    <source>
        <dbReference type="Proteomes" id="UP001498238"/>
    </source>
</evidence>
<evidence type="ECO:0000256" key="1">
    <source>
        <dbReference type="SAM" id="Phobius"/>
    </source>
</evidence>
<keyword evidence="1" id="KW-0472">Membrane</keyword>
<feature type="transmembrane region" description="Helical" evidence="1">
    <location>
        <begin position="152"/>
        <end position="177"/>
    </location>
</feature>